<feature type="transmembrane region" description="Helical" evidence="10">
    <location>
        <begin position="291"/>
        <end position="312"/>
    </location>
</feature>
<evidence type="ECO:0000256" key="2">
    <source>
        <dbReference type="ARBA" id="ARBA00006108"/>
    </source>
</evidence>
<accession>A0A8H7C1A8</accession>
<dbReference type="GO" id="GO:0031201">
    <property type="term" value="C:SNARE complex"/>
    <property type="evidence" value="ECO:0007669"/>
    <property type="project" value="TreeGrafter"/>
</dbReference>
<gene>
    <name evidence="12" type="ORF">Agabi119p4_11298</name>
</gene>
<dbReference type="GO" id="GO:0048280">
    <property type="term" value="P:vesicle fusion with Golgi apparatus"/>
    <property type="evidence" value="ECO:0007669"/>
    <property type="project" value="TreeGrafter"/>
</dbReference>
<dbReference type="GO" id="GO:0005829">
    <property type="term" value="C:cytosol"/>
    <property type="evidence" value="ECO:0007669"/>
    <property type="project" value="GOC"/>
</dbReference>
<comment type="subcellular location">
    <subcellularLocation>
        <location evidence="1">Membrane</location>
        <topology evidence="1">Single-pass type IV membrane protein</topology>
    </subcellularLocation>
</comment>
<dbReference type="GO" id="GO:0016236">
    <property type="term" value="P:macroautophagy"/>
    <property type="evidence" value="ECO:0007669"/>
    <property type="project" value="TreeGrafter"/>
</dbReference>
<dbReference type="PANTHER" id="PTHR21230:SF26">
    <property type="entry name" value="VESICLE TRANSPORT THROUGH INTERACTION WITH T-SNARES HOMOLOG 1A"/>
    <property type="match status" value="1"/>
</dbReference>
<name>A0A8H7C1A8_AGABI</name>
<evidence type="ECO:0000259" key="11">
    <source>
        <dbReference type="SMART" id="SM00397"/>
    </source>
</evidence>
<dbReference type="InterPro" id="IPR000727">
    <property type="entry name" value="T_SNARE_dom"/>
</dbReference>
<proteinExistence type="inferred from homology"/>
<evidence type="ECO:0000256" key="8">
    <source>
        <dbReference type="ARBA" id="ARBA00023136"/>
    </source>
</evidence>
<keyword evidence="5" id="KW-0653">Protein transport</keyword>
<dbReference type="Pfam" id="PF12352">
    <property type="entry name" value="V-SNARE_C"/>
    <property type="match status" value="1"/>
</dbReference>
<dbReference type="GO" id="GO:0006896">
    <property type="term" value="P:Golgi to vacuole transport"/>
    <property type="evidence" value="ECO:0007669"/>
    <property type="project" value="TreeGrafter"/>
</dbReference>
<keyword evidence="7 9" id="KW-0175">Coiled coil</keyword>
<dbReference type="AlphaFoldDB" id="A0A8H7C1A8"/>
<dbReference type="GO" id="GO:0005794">
    <property type="term" value="C:Golgi apparatus"/>
    <property type="evidence" value="ECO:0007669"/>
    <property type="project" value="TreeGrafter"/>
</dbReference>
<dbReference type="InterPro" id="IPR038407">
    <property type="entry name" value="v-SNARE_N_sf"/>
</dbReference>
<dbReference type="GO" id="GO:0042147">
    <property type="term" value="P:retrograde transport, endosome to Golgi"/>
    <property type="evidence" value="ECO:0007669"/>
    <property type="project" value="TreeGrafter"/>
</dbReference>
<dbReference type="EMBL" id="JABXXO010000015">
    <property type="protein sequence ID" value="KAF7760622.1"/>
    <property type="molecule type" value="Genomic_DNA"/>
</dbReference>
<feature type="transmembrane region" description="Helical" evidence="10">
    <location>
        <begin position="393"/>
        <end position="415"/>
    </location>
</feature>
<protein>
    <recommendedName>
        <fullName evidence="11">t-SNARE coiled-coil homology domain-containing protein</fullName>
    </recommendedName>
</protein>
<dbReference type="SMART" id="SM00397">
    <property type="entry name" value="t_SNARE"/>
    <property type="match status" value="1"/>
</dbReference>
<dbReference type="PANTHER" id="PTHR21230">
    <property type="entry name" value="VESICLE TRANSPORT V-SNARE PROTEIN VTI1-RELATED"/>
    <property type="match status" value="1"/>
</dbReference>
<evidence type="ECO:0000256" key="9">
    <source>
        <dbReference type="SAM" id="Coils"/>
    </source>
</evidence>
<dbReference type="GO" id="GO:0000149">
    <property type="term" value="F:SNARE binding"/>
    <property type="evidence" value="ECO:0007669"/>
    <property type="project" value="TreeGrafter"/>
</dbReference>
<dbReference type="InterPro" id="IPR010989">
    <property type="entry name" value="SNARE"/>
</dbReference>
<keyword evidence="4 10" id="KW-0812">Transmembrane</keyword>
<dbReference type="Pfam" id="PF05008">
    <property type="entry name" value="V-SNARE"/>
    <property type="match status" value="1"/>
</dbReference>
<dbReference type="GO" id="GO:0006886">
    <property type="term" value="P:intracellular protein transport"/>
    <property type="evidence" value="ECO:0007669"/>
    <property type="project" value="InterPro"/>
</dbReference>
<evidence type="ECO:0000256" key="5">
    <source>
        <dbReference type="ARBA" id="ARBA00022927"/>
    </source>
</evidence>
<organism evidence="12 13">
    <name type="scientific">Agaricus bisporus var. burnettii</name>
    <dbReference type="NCBI Taxonomy" id="192524"/>
    <lineage>
        <taxon>Eukaryota</taxon>
        <taxon>Fungi</taxon>
        <taxon>Dikarya</taxon>
        <taxon>Basidiomycota</taxon>
        <taxon>Agaricomycotina</taxon>
        <taxon>Agaricomycetes</taxon>
        <taxon>Agaricomycetidae</taxon>
        <taxon>Agaricales</taxon>
        <taxon>Agaricineae</taxon>
        <taxon>Agaricaceae</taxon>
        <taxon>Agaricus</taxon>
    </lineage>
</organism>
<evidence type="ECO:0000313" key="12">
    <source>
        <dbReference type="EMBL" id="KAF7760622.1"/>
    </source>
</evidence>
<evidence type="ECO:0000256" key="7">
    <source>
        <dbReference type="ARBA" id="ARBA00023054"/>
    </source>
</evidence>
<keyword evidence="8 10" id="KW-0472">Membrane</keyword>
<evidence type="ECO:0000256" key="10">
    <source>
        <dbReference type="SAM" id="Phobius"/>
    </source>
</evidence>
<comment type="similarity">
    <text evidence="2">Belongs to the VTI1 family.</text>
</comment>
<keyword evidence="3" id="KW-0813">Transport</keyword>
<dbReference type="GO" id="GO:0031902">
    <property type="term" value="C:late endosome membrane"/>
    <property type="evidence" value="ECO:0007669"/>
    <property type="project" value="TreeGrafter"/>
</dbReference>
<dbReference type="SUPFAM" id="SSF47661">
    <property type="entry name" value="t-snare proteins"/>
    <property type="match status" value="1"/>
</dbReference>
<dbReference type="Proteomes" id="UP000629468">
    <property type="component" value="Unassembled WGS sequence"/>
</dbReference>
<dbReference type="GO" id="GO:0005484">
    <property type="term" value="F:SNAP receptor activity"/>
    <property type="evidence" value="ECO:0007669"/>
    <property type="project" value="TreeGrafter"/>
</dbReference>
<feature type="coiled-coil region" evidence="9">
    <location>
        <begin position="43"/>
        <end position="92"/>
    </location>
</feature>
<evidence type="ECO:0000256" key="6">
    <source>
        <dbReference type="ARBA" id="ARBA00022989"/>
    </source>
</evidence>
<sequence>MEQPPTQLFELYEADFKVLLSNIKDKLDGNGKDLPGEQKKAALRKVEIALDEADDIISQLEIEIQGIPASIRSQYTTRLRQAKTELTRYRKASKESHTQLARFDLLGGSKTRAGLPTSDDPYGEGSDRTRLLAGTNTLDDGTRRLTDSTRIALETETQGADILRGLRGQREQIENARDTLHGADISIDRSSSRIQTMIRQANKQRPRFLAIQRLVFGTYGGGTLVFSLLYESIVFRQGNVWFSYFTHLSLAGLAGHLTVSAYHGFRYKPSPSSVYSYPLQWWHGILKTSHICNISAVTTFPLLVTITYWTLIASSDTFSSTYNTWAAISKHILNTVLALSEITTTNIPPLPWKTLPVCLIILGAYLGLAYVTHATEDVYVYTFLDPEIQHWKLAIYITGIAAGEVIIYVLVRYAIVLRTQVLGRSSTSSYDQGDQHWFKNGGVQSGYDGKNKRYGPLNQGHHRLREVRLFINLYNDQPPQCQVAKLPDPRKLSTCAYSIRSQPTSKRSPSFKSLATYSHSFETRSFDIQT</sequence>
<evidence type="ECO:0000313" key="13">
    <source>
        <dbReference type="Proteomes" id="UP000629468"/>
    </source>
</evidence>
<feature type="transmembrane region" description="Helical" evidence="10">
    <location>
        <begin position="241"/>
        <end position="262"/>
    </location>
</feature>
<evidence type="ECO:0000256" key="4">
    <source>
        <dbReference type="ARBA" id="ARBA00022692"/>
    </source>
</evidence>
<dbReference type="FunFam" id="1.20.5.110:FF:000002">
    <property type="entry name" value="Vesicle transport through interaction with t-SNAREsB"/>
    <property type="match status" value="1"/>
</dbReference>
<dbReference type="GO" id="GO:0005789">
    <property type="term" value="C:endoplasmic reticulum membrane"/>
    <property type="evidence" value="ECO:0007669"/>
    <property type="project" value="TreeGrafter"/>
</dbReference>
<reference evidence="12 13" key="1">
    <citation type="journal article" name="Sci. Rep.">
        <title>Telomere-to-telomere assembled and centromere annotated genomes of the two main subspecies of the button mushroom Agaricus bisporus reveal especially polymorphic chromosome ends.</title>
        <authorList>
            <person name="Sonnenberg A.S.M."/>
            <person name="Sedaghat-Telgerd N."/>
            <person name="Lavrijssen B."/>
            <person name="Ohm R.A."/>
            <person name="Hendrickx P.M."/>
            <person name="Scholtmeijer K."/>
            <person name="Baars J.J.P."/>
            <person name="van Peer A."/>
        </authorList>
    </citation>
    <scope>NUCLEOTIDE SEQUENCE [LARGE SCALE GENOMIC DNA]</scope>
    <source>
        <strain evidence="12 13">H119_p4</strain>
    </source>
</reference>
<evidence type="ECO:0000256" key="1">
    <source>
        <dbReference type="ARBA" id="ARBA00004211"/>
    </source>
</evidence>
<dbReference type="Gene3D" id="1.20.58.400">
    <property type="entry name" value="t-snare proteins"/>
    <property type="match status" value="1"/>
</dbReference>
<dbReference type="GO" id="GO:0006891">
    <property type="term" value="P:intra-Golgi vesicle-mediated transport"/>
    <property type="evidence" value="ECO:0007669"/>
    <property type="project" value="TreeGrafter"/>
</dbReference>
<comment type="caution">
    <text evidence="12">The sequence shown here is derived from an EMBL/GenBank/DDBJ whole genome shotgun (WGS) entry which is preliminary data.</text>
</comment>
<keyword evidence="6 10" id="KW-1133">Transmembrane helix</keyword>
<feature type="domain" description="T-SNARE coiled-coil homology" evidence="11">
    <location>
        <begin position="130"/>
        <end position="197"/>
    </location>
</feature>
<dbReference type="GO" id="GO:0012507">
    <property type="term" value="C:ER to Golgi transport vesicle membrane"/>
    <property type="evidence" value="ECO:0007669"/>
    <property type="project" value="TreeGrafter"/>
</dbReference>
<dbReference type="Gene3D" id="1.20.5.110">
    <property type="match status" value="1"/>
</dbReference>
<feature type="transmembrane region" description="Helical" evidence="10">
    <location>
        <begin position="354"/>
        <end position="373"/>
    </location>
</feature>
<feature type="transmembrane region" description="Helical" evidence="10">
    <location>
        <begin position="208"/>
        <end position="229"/>
    </location>
</feature>
<evidence type="ECO:0000256" key="3">
    <source>
        <dbReference type="ARBA" id="ARBA00022448"/>
    </source>
</evidence>
<dbReference type="SUPFAM" id="SSF58038">
    <property type="entry name" value="SNARE fusion complex"/>
    <property type="match status" value="1"/>
</dbReference>
<dbReference type="CDD" id="cd15862">
    <property type="entry name" value="SNARE_Vti1"/>
    <property type="match status" value="1"/>
</dbReference>
<dbReference type="InterPro" id="IPR007705">
    <property type="entry name" value="Vesicle_trsprt_v-SNARE_N"/>
</dbReference>